<evidence type="ECO:0000313" key="3">
    <source>
        <dbReference type="Proteomes" id="UP000179360"/>
    </source>
</evidence>
<evidence type="ECO:0000313" key="2">
    <source>
        <dbReference type="EMBL" id="OGI47844.1"/>
    </source>
</evidence>
<accession>A0A1F6TRT2</accession>
<reference evidence="2 3" key="1">
    <citation type="journal article" date="2016" name="Nat. Commun.">
        <title>Thousands of microbial genomes shed light on interconnected biogeochemical processes in an aquifer system.</title>
        <authorList>
            <person name="Anantharaman K."/>
            <person name="Brown C.T."/>
            <person name="Hug L.A."/>
            <person name="Sharon I."/>
            <person name="Castelle C.J."/>
            <person name="Probst A.J."/>
            <person name="Thomas B.C."/>
            <person name="Singh A."/>
            <person name="Wilkins M.J."/>
            <person name="Karaoz U."/>
            <person name="Brodie E.L."/>
            <person name="Williams K.H."/>
            <person name="Hubbard S.S."/>
            <person name="Banfield J.F."/>
        </authorList>
    </citation>
    <scope>NUCLEOTIDE SEQUENCE [LARGE SCALE GENOMIC DNA]</scope>
</reference>
<proteinExistence type="predicted"/>
<dbReference type="Proteomes" id="UP000179360">
    <property type="component" value="Unassembled WGS sequence"/>
</dbReference>
<organism evidence="2 3">
    <name type="scientific">Candidatus Muproteobacteria bacterium RIFCSPHIGHO2_01_FULL_65_16</name>
    <dbReference type="NCBI Taxonomy" id="1817764"/>
    <lineage>
        <taxon>Bacteria</taxon>
        <taxon>Pseudomonadati</taxon>
        <taxon>Pseudomonadota</taxon>
        <taxon>Candidatus Muproteobacteria</taxon>
    </lineage>
</organism>
<feature type="region of interest" description="Disordered" evidence="1">
    <location>
        <begin position="19"/>
        <end position="62"/>
    </location>
</feature>
<name>A0A1F6TRT2_9PROT</name>
<protein>
    <submittedName>
        <fullName evidence="2">Uncharacterized protein</fullName>
    </submittedName>
</protein>
<comment type="caution">
    <text evidence="2">The sequence shown here is derived from an EMBL/GenBank/DDBJ whole genome shotgun (WGS) entry which is preliminary data.</text>
</comment>
<dbReference type="AlphaFoldDB" id="A0A1F6TRT2"/>
<feature type="compositionally biased region" description="Pro residues" evidence="1">
    <location>
        <begin position="36"/>
        <end position="53"/>
    </location>
</feature>
<feature type="compositionally biased region" description="Basic and acidic residues" evidence="1">
    <location>
        <begin position="19"/>
        <end position="34"/>
    </location>
</feature>
<dbReference type="EMBL" id="MFSY01000008">
    <property type="protein sequence ID" value="OGI47844.1"/>
    <property type="molecule type" value="Genomic_DNA"/>
</dbReference>
<sequence>MDTPASAARRFQAEDFVLKTQPAEKLKRSQRDLFRPTPPPAAPQAKKGPPPPRKTAQQLEEEAARAELAQIKLAGIVFREGKGQAYLLKGGESFMVAVGEKVGERFVVENINADRVLLKDPRTNVTGAVVLTGN</sequence>
<gene>
    <name evidence="2" type="ORF">A2637_06735</name>
</gene>
<dbReference type="STRING" id="1817764.A2637_06735"/>
<evidence type="ECO:0000256" key="1">
    <source>
        <dbReference type="SAM" id="MobiDB-lite"/>
    </source>
</evidence>